<organism evidence="1 2">
    <name type="scientific">Burkholderia contaminans</name>
    <dbReference type="NCBI Taxonomy" id="488447"/>
    <lineage>
        <taxon>Bacteria</taxon>
        <taxon>Pseudomonadati</taxon>
        <taxon>Pseudomonadota</taxon>
        <taxon>Betaproteobacteria</taxon>
        <taxon>Burkholderiales</taxon>
        <taxon>Burkholderiaceae</taxon>
        <taxon>Burkholderia</taxon>
        <taxon>Burkholderia cepacia complex</taxon>
    </lineage>
</organism>
<proteinExistence type="predicted"/>
<reference evidence="1 2" key="1">
    <citation type="submission" date="2019-09" db="EMBL/GenBank/DDBJ databases">
        <authorList>
            <person name="Depoorter E."/>
        </authorList>
    </citation>
    <scope>NUCLEOTIDE SEQUENCE [LARGE SCALE GENOMIC DNA]</scope>
    <source>
        <strain evidence="1">R-71033</strain>
    </source>
</reference>
<dbReference type="AlphaFoldDB" id="A0A6P3BQ70"/>
<protein>
    <submittedName>
        <fullName evidence="1">Uncharacterized protein</fullName>
    </submittedName>
</protein>
<evidence type="ECO:0000313" key="2">
    <source>
        <dbReference type="Proteomes" id="UP000494109"/>
    </source>
</evidence>
<dbReference type="EMBL" id="CABVQS010000042">
    <property type="protein sequence ID" value="VWD62397.1"/>
    <property type="molecule type" value="Genomic_DNA"/>
</dbReference>
<sequence>MFKQNEVNERTVWSKILHHERDGDEGDIFAATWFASVCCVREVSGYAVWYQRRLKKNIGESGVSNGDYLLSFYATDARDDAIEFAVLAATKLAADHADPIQALDRLAAKAQRIESKNGTPF</sequence>
<evidence type="ECO:0000313" key="1">
    <source>
        <dbReference type="EMBL" id="VWD62397.1"/>
    </source>
</evidence>
<accession>A0A6P3BQ70</accession>
<dbReference type="Proteomes" id="UP000494109">
    <property type="component" value="Unassembled WGS sequence"/>
</dbReference>
<name>A0A6P3BQ70_9BURK</name>
<gene>
    <name evidence="1" type="ORF">BCO71033_06753</name>
</gene>
<dbReference type="RefSeq" id="WP_174948173.1">
    <property type="nucleotide sequence ID" value="NZ_CABVQS010000042.1"/>
</dbReference>